<evidence type="ECO:0000256" key="9">
    <source>
        <dbReference type="ARBA" id="ARBA00025053"/>
    </source>
</evidence>
<keyword evidence="8 10" id="KW-0687">Ribonucleoprotein</keyword>
<evidence type="ECO:0000256" key="3">
    <source>
        <dbReference type="ARBA" id="ARBA00011167"/>
    </source>
</evidence>
<dbReference type="GO" id="GO:0005730">
    <property type="term" value="C:nucleolus"/>
    <property type="evidence" value="ECO:0007669"/>
    <property type="project" value="UniProtKB-SubCell"/>
</dbReference>
<evidence type="ECO:0000256" key="4">
    <source>
        <dbReference type="ARBA" id="ARBA00022517"/>
    </source>
</evidence>
<dbReference type="GO" id="GO:0030686">
    <property type="term" value="C:90S preribosome"/>
    <property type="evidence" value="ECO:0007669"/>
    <property type="project" value="TreeGrafter"/>
</dbReference>
<evidence type="ECO:0000256" key="7">
    <source>
        <dbReference type="ARBA" id="ARBA00023242"/>
    </source>
</evidence>
<dbReference type="Pfam" id="PF06102">
    <property type="entry name" value="RRP36"/>
    <property type="match status" value="1"/>
</dbReference>
<dbReference type="InterPro" id="IPR009292">
    <property type="entry name" value="RRP36"/>
</dbReference>
<feature type="compositionally biased region" description="Acidic residues" evidence="11">
    <location>
        <begin position="65"/>
        <end position="85"/>
    </location>
</feature>
<accession>A0A423VKU2</accession>
<dbReference type="OrthoDB" id="448446at2759"/>
<dbReference type="AlphaFoldDB" id="A0A423VKU2"/>
<evidence type="ECO:0000256" key="11">
    <source>
        <dbReference type="SAM" id="MobiDB-lite"/>
    </source>
</evidence>
<feature type="compositionally biased region" description="Basic and acidic residues" evidence="11">
    <location>
        <begin position="253"/>
        <end position="278"/>
    </location>
</feature>
<name>A0A423VKU2_CYTCH</name>
<comment type="function">
    <text evidence="9 10">Component of the 90S pre-ribosome involved in the maturation of rRNAs. Required for early cleavages of the pre-RNAs in the 40S ribosomal subunit maturation pathway.</text>
</comment>
<evidence type="ECO:0000313" key="13">
    <source>
        <dbReference type="Proteomes" id="UP000284375"/>
    </source>
</evidence>
<evidence type="ECO:0000256" key="8">
    <source>
        <dbReference type="ARBA" id="ARBA00023274"/>
    </source>
</evidence>
<keyword evidence="7 10" id="KW-0539">Nucleus</keyword>
<sequence>MESRKRKTPQIALQRRVRARAEPEPDLAGFEDDMSSGAPSEEEVDESGSGSGSGSDSEAASSNESADDSGDDENGGSSDEEEDISADASKVSFGALAKAQAVLGRRKKDKAGGAEDGPSAAAGAGDAEARPDYTYQWTKIAKPPSRSSKHAPMEMSSKRQVSRRREVVTPAAGGRKTAQQPRDPRFDPLVTGQAARTPADEDRARRAYAFLDEYRDDEIRRVRGAIRKARTPAEREELQRALMSMESRKKARDRRDKERAVVDEHRRREKELVREGKKARPFYLKKSEQKKRLLVDQFTGLSERQRDKAIEKKRKKIAGKEKKNLPMERRTRE</sequence>
<evidence type="ECO:0000256" key="1">
    <source>
        <dbReference type="ARBA" id="ARBA00004604"/>
    </source>
</evidence>
<keyword evidence="5 10" id="KW-0698">rRNA processing</keyword>
<dbReference type="PANTHER" id="PTHR21738">
    <property type="entry name" value="RIBOSOMAL RNA PROCESSING PROTEIN 36 HOMOLOG"/>
    <property type="match status" value="1"/>
</dbReference>
<feature type="region of interest" description="Disordered" evidence="11">
    <location>
        <begin position="141"/>
        <end position="203"/>
    </location>
</feature>
<evidence type="ECO:0000256" key="2">
    <source>
        <dbReference type="ARBA" id="ARBA00009418"/>
    </source>
</evidence>
<dbReference type="PANTHER" id="PTHR21738:SF0">
    <property type="entry name" value="RIBOSOMAL RNA PROCESSING PROTEIN 36 HOMOLOG"/>
    <property type="match status" value="1"/>
</dbReference>
<feature type="compositionally biased region" description="Basic and acidic residues" evidence="11">
    <location>
        <begin position="318"/>
        <end position="333"/>
    </location>
</feature>
<gene>
    <name evidence="12" type="ORF">VSDG_07179</name>
</gene>
<keyword evidence="13" id="KW-1185">Reference proteome</keyword>
<dbReference type="STRING" id="252740.A0A423VKU2"/>
<evidence type="ECO:0000256" key="5">
    <source>
        <dbReference type="ARBA" id="ARBA00022552"/>
    </source>
</evidence>
<comment type="similarity">
    <text evidence="2 10">Belongs to the RRP36 family.</text>
</comment>
<dbReference type="Proteomes" id="UP000284375">
    <property type="component" value="Unassembled WGS sequence"/>
</dbReference>
<comment type="subcellular location">
    <subcellularLocation>
        <location evidence="1 10">Nucleus</location>
        <location evidence="1 10">Nucleolus</location>
    </subcellularLocation>
</comment>
<feature type="region of interest" description="Disordered" evidence="11">
    <location>
        <begin position="1"/>
        <end position="129"/>
    </location>
</feature>
<feature type="compositionally biased region" description="Low complexity" evidence="11">
    <location>
        <begin position="54"/>
        <end position="64"/>
    </location>
</feature>
<keyword evidence="6" id="KW-0175">Coiled coil</keyword>
<organism evidence="12 13">
    <name type="scientific">Cytospora chrysosperma</name>
    <name type="common">Cytospora canker fungus</name>
    <name type="synonym">Sphaeria chrysosperma</name>
    <dbReference type="NCBI Taxonomy" id="252740"/>
    <lineage>
        <taxon>Eukaryota</taxon>
        <taxon>Fungi</taxon>
        <taxon>Dikarya</taxon>
        <taxon>Ascomycota</taxon>
        <taxon>Pezizomycotina</taxon>
        <taxon>Sordariomycetes</taxon>
        <taxon>Sordariomycetidae</taxon>
        <taxon>Diaporthales</taxon>
        <taxon>Cytosporaceae</taxon>
        <taxon>Cytospora</taxon>
    </lineage>
</organism>
<feature type="compositionally biased region" description="Low complexity" evidence="11">
    <location>
        <begin position="116"/>
        <end position="126"/>
    </location>
</feature>
<comment type="caution">
    <text evidence="12">The sequence shown here is derived from an EMBL/GenBank/DDBJ whole genome shotgun (WGS) entry which is preliminary data.</text>
</comment>
<keyword evidence="4 10" id="KW-0690">Ribosome biogenesis</keyword>
<dbReference type="EMBL" id="LJZO01000043">
    <property type="protein sequence ID" value="ROV91488.1"/>
    <property type="molecule type" value="Genomic_DNA"/>
</dbReference>
<feature type="compositionally biased region" description="Acidic residues" evidence="11">
    <location>
        <begin position="29"/>
        <end position="46"/>
    </location>
</feature>
<comment type="subunit">
    <text evidence="3 10">Associates with 90S and pre-40S pre-ribosomal particles.</text>
</comment>
<feature type="region of interest" description="Disordered" evidence="11">
    <location>
        <begin position="240"/>
        <end position="278"/>
    </location>
</feature>
<feature type="region of interest" description="Disordered" evidence="11">
    <location>
        <begin position="304"/>
        <end position="333"/>
    </location>
</feature>
<proteinExistence type="inferred from homology"/>
<protein>
    <recommendedName>
        <fullName evidence="10">rRNA biogenesis protein RRP36</fullName>
    </recommendedName>
</protein>
<evidence type="ECO:0000256" key="6">
    <source>
        <dbReference type="ARBA" id="ARBA00023054"/>
    </source>
</evidence>
<evidence type="ECO:0000313" key="12">
    <source>
        <dbReference type="EMBL" id="ROV91488.1"/>
    </source>
</evidence>
<reference evidence="12 13" key="1">
    <citation type="submission" date="2015-09" db="EMBL/GenBank/DDBJ databases">
        <title>Host preference determinants of Valsa canker pathogens revealed by comparative genomics.</title>
        <authorList>
            <person name="Yin Z."/>
            <person name="Huang L."/>
        </authorList>
    </citation>
    <scope>NUCLEOTIDE SEQUENCE [LARGE SCALE GENOMIC DNA]</scope>
    <source>
        <strain evidence="12 13">YSFL</strain>
    </source>
</reference>
<evidence type="ECO:0000256" key="10">
    <source>
        <dbReference type="RuleBase" id="RU368027"/>
    </source>
</evidence>
<dbReference type="GO" id="GO:0000462">
    <property type="term" value="P:maturation of SSU-rRNA from tricistronic rRNA transcript (SSU-rRNA, 5.8S rRNA, LSU-rRNA)"/>
    <property type="evidence" value="ECO:0007669"/>
    <property type="project" value="TreeGrafter"/>
</dbReference>